<accession>A0A6J7X6M5</accession>
<protein>
    <submittedName>
        <fullName evidence="1">Uncharacterized protein</fullName>
    </submittedName>
</protein>
<sequence>MVVRNFGEPYYSGKIMNIEEFKAFLRNKISDLNNRKNLAYMAGDLASYDQLTNQIEETQTTLNKLES</sequence>
<reference evidence="1" key="1">
    <citation type="submission" date="2020-05" db="EMBL/GenBank/DDBJ databases">
        <authorList>
            <person name="Chiriac C."/>
            <person name="Salcher M."/>
            <person name="Ghai R."/>
            <person name="Kavagutti S V."/>
        </authorList>
    </citation>
    <scope>NUCLEOTIDE SEQUENCE</scope>
</reference>
<proteinExistence type="predicted"/>
<evidence type="ECO:0000313" key="1">
    <source>
        <dbReference type="EMBL" id="CAB5226286.1"/>
    </source>
</evidence>
<gene>
    <name evidence="1" type="ORF">UFOVP760_65</name>
</gene>
<dbReference type="EMBL" id="LR798360">
    <property type="protein sequence ID" value="CAB5226286.1"/>
    <property type="molecule type" value="Genomic_DNA"/>
</dbReference>
<organism evidence="1">
    <name type="scientific">uncultured Caudovirales phage</name>
    <dbReference type="NCBI Taxonomy" id="2100421"/>
    <lineage>
        <taxon>Viruses</taxon>
        <taxon>Duplodnaviria</taxon>
        <taxon>Heunggongvirae</taxon>
        <taxon>Uroviricota</taxon>
        <taxon>Caudoviricetes</taxon>
        <taxon>Peduoviridae</taxon>
        <taxon>Maltschvirus</taxon>
        <taxon>Maltschvirus maltsch</taxon>
    </lineage>
</organism>
<name>A0A6J7X6M5_9CAUD</name>